<dbReference type="GO" id="GO:0008379">
    <property type="term" value="F:thioredoxin peroxidase activity"/>
    <property type="evidence" value="ECO:0007669"/>
    <property type="project" value="TreeGrafter"/>
</dbReference>
<keyword evidence="2" id="KW-0560">Oxidoreductase</keyword>
<dbReference type="EMBL" id="JACIBT010000001">
    <property type="protein sequence ID" value="MBB3667175.1"/>
    <property type="molecule type" value="Genomic_DNA"/>
</dbReference>
<keyword evidence="7" id="KW-1185">Reference proteome</keyword>
<dbReference type="GO" id="GO:0033554">
    <property type="term" value="P:cellular response to stress"/>
    <property type="evidence" value="ECO:0007669"/>
    <property type="project" value="TreeGrafter"/>
</dbReference>
<comment type="caution">
    <text evidence="6">The sequence shown here is derived from an EMBL/GenBank/DDBJ whole genome shotgun (WGS) entry which is preliminary data.</text>
</comment>
<dbReference type="PROSITE" id="PS51352">
    <property type="entry name" value="THIOREDOXIN_2"/>
    <property type="match status" value="1"/>
</dbReference>
<dbReference type="GO" id="GO:0045454">
    <property type="term" value="P:cell redox homeostasis"/>
    <property type="evidence" value="ECO:0007669"/>
    <property type="project" value="TreeGrafter"/>
</dbReference>
<dbReference type="PANTHER" id="PTHR10681:SF128">
    <property type="entry name" value="THIOREDOXIN-DEPENDENT PEROXIDE REDUCTASE, MITOCHONDRIAL"/>
    <property type="match status" value="1"/>
</dbReference>
<evidence type="ECO:0000256" key="4">
    <source>
        <dbReference type="SAM" id="MobiDB-lite"/>
    </source>
</evidence>
<reference evidence="6 7" key="1">
    <citation type="submission" date="2020-08" db="EMBL/GenBank/DDBJ databases">
        <title>Sequencing the genomes of 1000 actinobacteria strains.</title>
        <authorList>
            <person name="Klenk H.-P."/>
        </authorList>
    </citation>
    <scope>NUCLEOTIDE SEQUENCE [LARGE SCALE GENOMIC DNA]</scope>
    <source>
        <strain evidence="6 7">DSM 28238</strain>
    </source>
</reference>
<proteinExistence type="inferred from homology"/>
<name>A0A7W5XKP6_9MICC</name>
<dbReference type="InterPro" id="IPR000866">
    <property type="entry name" value="AhpC/TSA"/>
</dbReference>
<dbReference type="Pfam" id="PF00578">
    <property type="entry name" value="AhpC-TSA"/>
    <property type="match status" value="1"/>
</dbReference>
<dbReference type="InterPro" id="IPR050217">
    <property type="entry name" value="Peroxiredoxin"/>
</dbReference>
<dbReference type="AlphaFoldDB" id="A0A7W5XKP6"/>
<evidence type="ECO:0000313" key="6">
    <source>
        <dbReference type="EMBL" id="MBB3667175.1"/>
    </source>
</evidence>
<dbReference type="InterPro" id="IPR036249">
    <property type="entry name" value="Thioredoxin-like_sf"/>
</dbReference>
<gene>
    <name evidence="6" type="ORF">FHX47_000768</name>
</gene>
<dbReference type="SUPFAM" id="SSF52833">
    <property type="entry name" value="Thioredoxin-like"/>
    <property type="match status" value="1"/>
</dbReference>
<evidence type="ECO:0000256" key="1">
    <source>
        <dbReference type="ARBA" id="ARBA00009796"/>
    </source>
</evidence>
<comment type="function">
    <text evidence="3">Thiol-specific peroxidase that catalyzes the reduction of hydrogen peroxide and organic hydroperoxides to water and alcohols, respectively. Plays a role in cell protection against oxidative stress by detoxifying peroxides.</text>
</comment>
<sequence>MAEYPARGAEAVSPDPARPTLGSTQPAPPGTGAAAPGFTLRNQHGESVELAAAAGAPVLLMFYPFAFSRVCGSELREVHRRWAEFQRTGASVLAISCDAVHTLRAYADELVNSLEAAGRGSDQTGVSQTDGGPQLLSDFWPHGAAAQQYGVLNPHTGAPQRVSFLLDGGLRVQHQIASQNNEARSVDQTLQLLRTL</sequence>
<dbReference type="GO" id="GO:0005829">
    <property type="term" value="C:cytosol"/>
    <property type="evidence" value="ECO:0007669"/>
    <property type="project" value="TreeGrafter"/>
</dbReference>
<evidence type="ECO:0000256" key="3">
    <source>
        <dbReference type="ARBA" id="ARBA00037420"/>
    </source>
</evidence>
<evidence type="ECO:0000313" key="7">
    <source>
        <dbReference type="Proteomes" id="UP000547528"/>
    </source>
</evidence>
<accession>A0A7W5XKP6</accession>
<dbReference type="InterPro" id="IPR013766">
    <property type="entry name" value="Thioredoxin_domain"/>
</dbReference>
<evidence type="ECO:0000256" key="2">
    <source>
        <dbReference type="ARBA" id="ARBA00023002"/>
    </source>
</evidence>
<dbReference type="GO" id="GO:0006979">
    <property type="term" value="P:response to oxidative stress"/>
    <property type="evidence" value="ECO:0007669"/>
    <property type="project" value="TreeGrafter"/>
</dbReference>
<protein>
    <submittedName>
        <fullName evidence="6">Peroxiredoxin</fullName>
    </submittedName>
</protein>
<dbReference type="Gene3D" id="3.40.30.10">
    <property type="entry name" value="Glutaredoxin"/>
    <property type="match status" value="1"/>
</dbReference>
<comment type="similarity">
    <text evidence="1">Belongs to the peroxiredoxin family. AhpC/Prx1 subfamily.</text>
</comment>
<dbReference type="PANTHER" id="PTHR10681">
    <property type="entry name" value="THIOREDOXIN PEROXIDASE"/>
    <property type="match status" value="1"/>
</dbReference>
<dbReference type="Proteomes" id="UP000547528">
    <property type="component" value="Unassembled WGS sequence"/>
</dbReference>
<feature type="region of interest" description="Disordered" evidence="4">
    <location>
        <begin position="1"/>
        <end position="36"/>
    </location>
</feature>
<feature type="domain" description="Thioredoxin" evidence="5">
    <location>
        <begin position="29"/>
        <end position="196"/>
    </location>
</feature>
<organism evidence="6 7">
    <name type="scientific">Garicola koreensis</name>
    <dbReference type="NCBI Taxonomy" id="1262554"/>
    <lineage>
        <taxon>Bacteria</taxon>
        <taxon>Bacillati</taxon>
        <taxon>Actinomycetota</taxon>
        <taxon>Actinomycetes</taxon>
        <taxon>Micrococcales</taxon>
        <taxon>Micrococcaceae</taxon>
        <taxon>Garicola</taxon>
    </lineage>
</organism>
<dbReference type="GO" id="GO:0042744">
    <property type="term" value="P:hydrogen peroxide catabolic process"/>
    <property type="evidence" value="ECO:0007669"/>
    <property type="project" value="TreeGrafter"/>
</dbReference>
<dbReference type="RefSeq" id="WP_221205969.1">
    <property type="nucleotide sequence ID" value="NZ_BAABKR010000001.1"/>
</dbReference>
<evidence type="ECO:0000259" key="5">
    <source>
        <dbReference type="PROSITE" id="PS51352"/>
    </source>
</evidence>